<proteinExistence type="predicted"/>
<dbReference type="PANTHER" id="PTHR10098:SF108">
    <property type="entry name" value="TETRATRICOPEPTIDE REPEAT PROTEIN 28"/>
    <property type="match status" value="1"/>
</dbReference>
<dbReference type="Pfam" id="PF13424">
    <property type="entry name" value="TPR_12"/>
    <property type="match status" value="1"/>
</dbReference>
<name>A0ABS8G9E3_9ALTE</name>
<dbReference type="Proteomes" id="UP001520878">
    <property type="component" value="Unassembled WGS sequence"/>
</dbReference>
<reference evidence="3 4" key="1">
    <citation type="submission" date="2021-10" db="EMBL/GenBank/DDBJ databases">
        <title>Draft genome of Aestuariibacter halophilus JC2043.</title>
        <authorList>
            <person name="Emsley S.A."/>
            <person name="Pfannmuller K.M."/>
            <person name="Ushijima B."/>
            <person name="Saw J.H."/>
            <person name="Videau P."/>
        </authorList>
    </citation>
    <scope>NUCLEOTIDE SEQUENCE [LARGE SCALE GENOMIC DNA]</scope>
    <source>
        <strain evidence="3 4">JC2043</strain>
    </source>
</reference>
<evidence type="ECO:0000256" key="1">
    <source>
        <dbReference type="SAM" id="SignalP"/>
    </source>
</evidence>
<dbReference type="Gene3D" id="1.25.40.10">
    <property type="entry name" value="Tetratricopeptide repeat domain"/>
    <property type="match status" value="1"/>
</dbReference>
<protein>
    <submittedName>
        <fullName evidence="3">CHAT domain-containing protein</fullName>
    </submittedName>
</protein>
<sequence>MKYANKETLRVFTALFGVLLSCASARLWATPVSLLVATDEVVIVSRPSDQSTLLLTVGETIHPPIALGGWGPIEHIIALPESSHPRTITVALASQTGELQARTQKMPADVRAALRQFNQSIALPSPQSLSNPAPTATLSPLLETPQTARYVSTQLLLQAIAQPQNADIAEHLSRFNTHAEASVASIALYCQVLGGWDAEGDTASFAYWSARARLSESLVEVYRQNGSLAPIAAADYHRWCDNVVTSWPDDATPTNRDINAIEDATRLLDAMTRESAQLAPRIQATVLQGRWFLANYQGRYQQAENLARQAIALLAELPDQHEPLATLYSMISSTLVRRGHYAEAHRYLSQALAMSASLRPQTISLLQFNKGFFYRELGELDAARMFMHASLSQLAPAFAATDLTNDAANCPQTTTYQHRVQRRLIQIAATFRLQQDYSRAQQWLDCAAIQTPPKRSGPIAPLHLARARLYLALQQPEQALPLLTALLQQSHHSEPVKRDALLLTVEAKLALRQPLEGTLSAVAQTFGIASFYTDAPLQTGNTRYYHHQLDALRLLILHHQGTDADDRRWQTHFAQQAIELLQQQQTRISNPFAYRQVQKRVMDAWISAQRLSHHGADNVSLVHMWQTLEAFQDLDLASESNLYRAAFNNEQQRNALQQRYQRWLALERQYVTAADEVRAQLVEPLETAKRAFLDFNYLNQRTPESPPEPLQLKQIQQRLAPGDMLVRYFIGDNNQLGIVITASDINTFSLGPAPSLAPLIERFRHDLVKNNEWLSSALILRQTLLPDTILNRSNLRRLYIVADGILEQVPFAALNGASTKGSYTPLVERMSVINLSSSRALMRGEMPTALQGTMNDINVAVFANPAFADKNGSNVPALRQAKDLRALPGSALEARHVSATFAPQQLSLGQQAQATRQFLLADDTRHRDILHIATHGYFDPAHPEVVGLLTAPSDISAPGSDFLSLSELLSVPVANQLVVLSGCDTMQGKLFNGSGLRSMTRGFLAQGAHRVIGTLWPVHDLASAALMKGFYTHLQQHGDVALALQQSQLAMSRGGRYRHPRYWAAFVLTQGSLAYQPALQNETAQVFVVDQ</sequence>
<dbReference type="RefSeq" id="WP_229161141.1">
    <property type="nucleotide sequence ID" value="NZ_JAJEWP010000003.1"/>
</dbReference>
<evidence type="ECO:0000313" key="3">
    <source>
        <dbReference type="EMBL" id="MCC2617187.1"/>
    </source>
</evidence>
<dbReference type="PROSITE" id="PS51257">
    <property type="entry name" value="PROKAR_LIPOPROTEIN"/>
    <property type="match status" value="1"/>
</dbReference>
<dbReference type="Pfam" id="PF12770">
    <property type="entry name" value="CHAT"/>
    <property type="match status" value="1"/>
</dbReference>
<feature type="domain" description="CHAT" evidence="2">
    <location>
        <begin position="774"/>
        <end position="1068"/>
    </location>
</feature>
<evidence type="ECO:0000259" key="2">
    <source>
        <dbReference type="Pfam" id="PF12770"/>
    </source>
</evidence>
<comment type="caution">
    <text evidence="3">The sequence shown here is derived from an EMBL/GenBank/DDBJ whole genome shotgun (WGS) entry which is preliminary data.</text>
</comment>
<dbReference type="EMBL" id="JAJEWP010000003">
    <property type="protein sequence ID" value="MCC2617187.1"/>
    <property type="molecule type" value="Genomic_DNA"/>
</dbReference>
<evidence type="ECO:0000313" key="4">
    <source>
        <dbReference type="Proteomes" id="UP001520878"/>
    </source>
</evidence>
<dbReference type="InterPro" id="IPR024983">
    <property type="entry name" value="CHAT_dom"/>
</dbReference>
<dbReference type="PANTHER" id="PTHR10098">
    <property type="entry name" value="RAPSYN-RELATED"/>
    <property type="match status" value="1"/>
</dbReference>
<dbReference type="SUPFAM" id="SSF48452">
    <property type="entry name" value="TPR-like"/>
    <property type="match status" value="1"/>
</dbReference>
<gene>
    <name evidence="3" type="ORF">LJ739_13115</name>
</gene>
<organism evidence="3 4">
    <name type="scientific">Fluctibacter halophilus</name>
    <dbReference type="NCBI Taxonomy" id="226011"/>
    <lineage>
        <taxon>Bacteria</taxon>
        <taxon>Pseudomonadati</taxon>
        <taxon>Pseudomonadota</taxon>
        <taxon>Gammaproteobacteria</taxon>
        <taxon>Alteromonadales</taxon>
        <taxon>Alteromonadaceae</taxon>
        <taxon>Fluctibacter</taxon>
    </lineage>
</organism>
<keyword evidence="1" id="KW-0732">Signal</keyword>
<keyword evidence="4" id="KW-1185">Reference proteome</keyword>
<dbReference type="InterPro" id="IPR011990">
    <property type="entry name" value="TPR-like_helical_dom_sf"/>
</dbReference>
<accession>A0ABS8G9E3</accession>
<feature type="chain" id="PRO_5045839366" evidence="1">
    <location>
        <begin position="30"/>
        <end position="1091"/>
    </location>
</feature>
<feature type="signal peptide" evidence="1">
    <location>
        <begin position="1"/>
        <end position="29"/>
    </location>
</feature>